<evidence type="ECO:0000256" key="3">
    <source>
        <dbReference type="ARBA" id="ARBA00022989"/>
    </source>
</evidence>
<keyword evidence="2 5" id="KW-0812">Transmembrane</keyword>
<dbReference type="PROSITE" id="PS00217">
    <property type="entry name" value="SUGAR_TRANSPORT_2"/>
    <property type="match status" value="1"/>
</dbReference>
<evidence type="ECO:0000256" key="1">
    <source>
        <dbReference type="ARBA" id="ARBA00004141"/>
    </source>
</evidence>
<name>A0A382UYN9_9ZZZZ</name>
<evidence type="ECO:0000256" key="5">
    <source>
        <dbReference type="SAM" id="Phobius"/>
    </source>
</evidence>
<evidence type="ECO:0000313" key="7">
    <source>
        <dbReference type="EMBL" id="SVD38818.1"/>
    </source>
</evidence>
<protein>
    <recommendedName>
        <fullName evidence="6">Major facilitator superfamily (MFS) profile domain-containing protein</fullName>
    </recommendedName>
</protein>
<keyword evidence="4 5" id="KW-0472">Membrane</keyword>
<evidence type="ECO:0000256" key="2">
    <source>
        <dbReference type="ARBA" id="ARBA00022692"/>
    </source>
</evidence>
<dbReference type="PROSITE" id="PS00216">
    <property type="entry name" value="SUGAR_TRANSPORT_1"/>
    <property type="match status" value="1"/>
</dbReference>
<dbReference type="EMBL" id="UINC01147473">
    <property type="protein sequence ID" value="SVD38818.1"/>
    <property type="molecule type" value="Genomic_DNA"/>
</dbReference>
<dbReference type="PANTHER" id="PTHR23508:SF10">
    <property type="entry name" value="CARBOXYLIC ACID TRANSPORTER PROTEIN HOMOLOG"/>
    <property type="match status" value="1"/>
</dbReference>
<proteinExistence type="predicted"/>
<feature type="transmembrane region" description="Helical" evidence="5">
    <location>
        <begin position="29"/>
        <end position="52"/>
    </location>
</feature>
<feature type="transmembrane region" description="Helical" evidence="5">
    <location>
        <begin position="185"/>
        <end position="208"/>
    </location>
</feature>
<dbReference type="GO" id="GO:0046943">
    <property type="term" value="F:carboxylic acid transmembrane transporter activity"/>
    <property type="evidence" value="ECO:0007669"/>
    <property type="project" value="TreeGrafter"/>
</dbReference>
<dbReference type="AlphaFoldDB" id="A0A382UYN9"/>
<dbReference type="SUPFAM" id="SSF103473">
    <property type="entry name" value="MFS general substrate transporter"/>
    <property type="match status" value="1"/>
</dbReference>
<dbReference type="PROSITE" id="PS50850">
    <property type="entry name" value="MFS"/>
    <property type="match status" value="1"/>
</dbReference>
<feature type="transmembrane region" description="Helical" evidence="5">
    <location>
        <begin position="96"/>
        <end position="114"/>
    </location>
</feature>
<dbReference type="Pfam" id="PF07690">
    <property type="entry name" value="MFS_1"/>
    <property type="match status" value="1"/>
</dbReference>
<feature type="non-terminal residue" evidence="7">
    <location>
        <position position="238"/>
    </location>
</feature>
<sequence>MSRPVSFIDTSETSDLPWYREVNRDQWRAFLATFYGWVLDGFDFTILTFILIDIQESFTVDKALAGALGTVTLLFRMVGGLAAGTAADRWGRKLPLMLSILWFSLFAFLSGFSTSYAMLFFFRALFGVGMGGEWAAGMPLALERWPTRLRGVASGLLQGGWYWGYILSAFVFHYIYPLFNGYNDIAWRLMFWIGVIPALLVLWIRIGVKESPVWEKRQQRLKEQNQTERVSVFRLFQR</sequence>
<dbReference type="InterPro" id="IPR020846">
    <property type="entry name" value="MFS_dom"/>
</dbReference>
<dbReference type="InterPro" id="IPR036259">
    <property type="entry name" value="MFS_trans_sf"/>
</dbReference>
<dbReference type="PANTHER" id="PTHR23508">
    <property type="entry name" value="CARBOXYLIC ACID TRANSPORTER PROTEIN HOMOLOG"/>
    <property type="match status" value="1"/>
</dbReference>
<organism evidence="7">
    <name type="scientific">marine metagenome</name>
    <dbReference type="NCBI Taxonomy" id="408172"/>
    <lineage>
        <taxon>unclassified sequences</taxon>
        <taxon>metagenomes</taxon>
        <taxon>ecological metagenomes</taxon>
    </lineage>
</organism>
<dbReference type="InterPro" id="IPR005829">
    <property type="entry name" value="Sugar_transporter_CS"/>
</dbReference>
<keyword evidence="3 5" id="KW-1133">Transmembrane helix</keyword>
<feature type="transmembrane region" description="Helical" evidence="5">
    <location>
        <begin position="162"/>
        <end position="179"/>
    </location>
</feature>
<feature type="transmembrane region" description="Helical" evidence="5">
    <location>
        <begin position="64"/>
        <end position="84"/>
    </location>
</feature>
<evidence type="ECO:0000259" key="6">
    <source>
        <dbReference type="PROSITE" id="PS50850"/>
    </source>
</evidence>
<dbReference type="InterPro" id="IPR011701">
    <property type="entry name" value="MFS"/>
</dbReference>
<gene>
    <name evidence="7" type="ORF">METZ01_LOCUS391672</name>
</gene>
<dbReference type="GO" id="GO:0005886">
    <property type="term" value="C:plasma membrane"/>
    <property type="evidence" value="ECO:0007669"/>
    <property type="project" value="TreeGrafter"/>
</dbReference>
<evidence type="ECO:0000256" key="4">
    <source>
        <dbReference type="ARBA" id="ARBA00023136"/>
    </source>
</evidence>
<accession>A0A382UYN9</accession>
<feature type="domain" description="Major facilitator superfamily (MFS) profile" evidence="6">
    <location>
        <begin position="29"/>
        <end position="238"/>
    </location>
</feature>
<dbReference type="Gene3D" id="1.20.1250.20">
    <property type="entry name" value="MFS general substrate transporter like domains"/>
    <property type="match status" value="1"/>
</dbReference>
<reference evidence="7" key="1">
    <citation type="submission" date="2018-05" db="EMBL/GenBank/DDBJ databases">
        <authorList>
            <person name="Lanie J.A."/>
            <person name="Ng W.-L."/>
            <person name="Kazmierczak K.M."/>
            <person name="Andrzejewski T.M."/>
            <person name="Davidsen T.M."/>
            <person name="Wayne K.J."/>
            <person name="Tettelin H."/>
            <person name="Glass J.I."/>
            <person name="Rusch D."/>
            <person name="Podicherti R."/>
            <person name="Tsui H.-C.T."/>
            <person name="Winkler M.E."/>
        </authorList>
    </citation>
    <scope>NUCLEOTIDE SEQUENCE</scope>
</reference>
<comment type="subcellular location">
    <subcellularLocation>
        <location evidence="1">Membrane</location>
        <topology evidence="1">Multi-pass membrane protein</topology>
    </subcellularLocation>
</comment>